<reference evidence="3 4" key="1">
    <citation type="submission" date="2021-06" db="EMBL/GenBank/DDBJ databases">
        <title>New haloarchaea isolates fom saline soil.</title>
        <authorList>
            <person name="Duran-Viseras A."/>
            <person name="Sanchez-Porro C.S."/>
            <person name="Ventosa A."/>
        </authorList>
    </citation>
    <scope>NUCLEOTIDE SEQUENCE [LARGE SCALE GENOMIC DNA]</scope>
    <source>
        <strain evidence="3 4">JCM 183640</strain>
    </source>
</reference>
<organism evidence="3 4">
    <name type="scientific">Haloarcula limicola</name>
    <dbReference type="NCBI Taxonomy" id="1429915"/>
    <lineage>
        <taxon>Archaea</taxon>
        <taxon>Methanobacteriati</taxon>
        <taxon>Methanobacteriota</taxon>
        <taxon>Stenosarchaea group</taxon>
        <taxon>Halobacteria</taxon>
        <taxon>Halobacteriales</taxon>
        <taxon>Haloarculaceae</taxon>
        <taxon>Haloarcula</taxon>
    </lineage>
</organism>
<dbReference type="Proteomes" id="UP000766550">
    <property type="component" value="Unassembled WGS sequence"/>
</dbReference>
<sequence>MPDRYLQVVEPTDNVATALRELEAGETVSVGVGDEERTVEIAEDVIFGHKIAIEDIASGETITKYGKSIGNATEDIPAGTWVHVHNVESNYGRGDLADDEQAKVVSE</sequence>
<dbReference type="CDD" id="cd11613">
    <property type="entry name" value="SAF_AH_GD"/>
    <property type="match status" value="1"/>
</dbReference>
<evidence type="ECO:0000259" key="2">
    <source>
        <dbReference type="SMART" id="SM00858"/>
    </source>
</evidence>
<keyword evidence="4" id="KW-1185">Reference proteome</keyword>
<keyword evidence="3" id="KW-0378">Hydrolase</keyword>
<dbReference type="PANTHER" id="PTHR30536:SF5">
    <property type="entry name" value="ALTRONATE DEHYDRATASE"/>
    <property type="match status" value="1"/>
</dbReference>
<dbReference type="PANTHER" id="PTHR30536">
    <property type="entry name" value="ALTRONATE/GALACTARATE DEHYDRATASE"/>
    <property type="match status" value="1"/>
</dbReference>
<name>A0A8J7Y6W6_9EURY</name>
<protein>
    <submittedName>
        <fullName evidence="3">UxaA family hydrolase</fullName>
    </submittedName>
</protein>
<dbReference type="AlphaFoldDB" id="A0A8J7Y6W6"/>
<keyword evidence="1" id="KW-0456">Lyase</keyword>
<dbReference type="Pfam" id="PF08666">
    <property type="entry name" value="SAF"/>
    <property type="match status" value="1"/>
</dbReference>
<evidence type="ECO:0000256" key="1">
    <source>
        <dbReference type="ARBA" id="ARBA00023239"/>
    </source>
</evidence>
<evidence type="ECO:0000313" key="3">
    <source>
        <dbReference type="EMBL" id="MBV0925162.1"/>
    </source>
</evidence>
<feature type="domain" description="SAF" evidence="2">
    <location>
        <begin position="13"/>
        <end position="88"/>
    </location>
</feature>
<evidence type="ECO:0000313" key="4">
    <source>
        <dbReference type="Proteomes" id="UP000766550"/>
    </source>
</evidence>
<dbReference type="GO" id="GO:0019698">
    <property type="term" value="P:D-galacturonate catabolic process"/>
    <property type="evidence" value="ECO:0007669"/>
    <property type="project" value="TreeGrafter"/>
</dbReference>
<dbReference type="Gene3D" id="2.30.130.110">
    <property type="match status" value="1"/>
</dbReference>
<dbReference type="EMBL" id="JAHQXF010000002">
    <property type="protein sequence ID" value="MBV0925162.1"/>
    <property type="molecule type" value="Genomic_DNA"/>
</dbReference>
<dbReference type="InterPro" id="IPR052172">
    <property type="entry name" value="UxaA_altronate/galactarate_dh"/>
</dbReference>
<dbReference type="SMART" id="SM00858">
    <property type="entry name" value="SAF"/>
    <property type="match status" value="1"/>
</dbReference>
<dbReference type="InterPro" id="IPR044144">
    <property type="entry name" value="SAF_UxaA/GarD"/>
</dbReference>
<dbReference type="InterPro" id="IPR013974">
    <property type="entry name" value="SAF"/>
</dbReference>
<dbReference type="GO" id="GO:0016829">
    <property type="term" value="F:lyase activity"/>
    <property type="evidence" value="ECO:0007669"/>
    <property type="project" value="UniProtKB-KW"/>
</dbReference>
<dbReference type="GO" id="GO:0016787">
    <property type="term" value="F:hydrolase activity"/>
    <property type="evidence" value="ECO:0007669"/>
    <property type="project" value="UniProtKB-KW"/>
</dbReference>
<accession>A0A8J7Y6W6</accession>
<gene>
    <name evidence="3" type="ORF">KTS45_13235</name>
</gene>
<proteinExistence type="predicted"/>
<dbReference type="RefSeq" id="WP_162318000.1">
    <property type="nucleotide sequence ID" value="NZ_JAHQXF010000002.1"/>
</dbReference>
<dbReference type="OrthoDB" id="241510at2157"/>
<comment type="caution">
    <text evidence="3">The sequence shown here is derived from an EMBL/GenBank/DDBJ whole genome shotgun (WGS) entry which is preliminary data.</text>
</comment>
<dbReference type="FunFam" id="2.30.130.110:FF:000003">
    <property type="entry name" value="D-galactarate dehydratase"/>
    <property type="match status" value="1"/>
</dbReference>